<dbReference type="SUPFAM" id="SSF52091">
    <property type="entry name" value="SpoIIaa-like"/>
    <property type="match status" value="1"/>
</dbReference>
<evidence type="ECO:0000313" key="3">
    <source>
        <dbReference type="EMBL" id="MEX0426991.1"/>
    </source>
</evidence>
<dbReference type="InterPro" id="IPR002645">
    <property type="entry name" value="STAS_dom"/>
</dbReference>
<accession>A0ABV3SVN7</accession>
<gene>
    <name evidence="3" type="ORF">AB3X52_05105</name>
</gene>
<dbReference type="Gene3D" id="3.30.750.24">
    <property type="entry name" value="STAS domain"/>
    <property type="match status" value="1"/>
</dbReference>
<dbReference type="Proteomes" id="UP001556631">
    <property type="component" value="Unassembled WGS sequence"/>
</dbReference>
<dbReference type="EMBL" id="JBFPJR010000006">
    <property type="protein sequence ID" value="MEX0426991.1"/>
    <property type="molecule type" value="Genomic_DNA"/>
</dbReference>
<evidence type="ECO:0000256" key="1">
    <source>
        <dbReference type="SAM" id="MobiDB-lite"/>
    </source>
</evidence>
<dbReference type="InterPro" id="IPR036513">
    <property type="entry name" value="STAS_dom_sf"/>
</dbReference>
<evidence type="ECO:0000259" key="2">
    <source>
        <dbReference type="Pfam" id="PF01740"/>
    </source>
</evidence>
<dbReference type="RefSeq" id="WP_367991944.1">
    <property type="nucleotide sequence ID" value="NZ_JBFPJR010000006.1"/>
</dbReference>
<feature type="region of interest" description="Disordered" evidence="1">
    <location>
        <begin position="1"/>
        <end position="29"/>
    </location>
</feature>
<proteinExistence type="predicted"/>
<sequence>MGGLPGGRRRDRDPLRPADGPRRRGGPDPAYVVIDFTDAHIWDASTVAALDAVTTKYQRHGTTVDVRGLNEASTAMYERLSGHLAGAH</sequence>
<feature type="domain" description="STAS" evidence="2">
    <location>
        <begin position="29"/>
        <end position="76"/>
    </location>
</feature>
<evidence type="ECO:0000313" key="4">
    <source>
        <dbReference type="Proteomes" id="UP001556631"/>
    </source>
</evidence>
<comment type="caution">
    <text evidence="3">The sequence shown here is derived from an EMBL/GenBank/DDBJ whole genome shotgun (WGS) entry which is preliminary data.</text>
</comment>
<dbReference type="Pfam" id="PF01740">
    <property type="entry name" value="STAS"/>
    <property type="match status" value="1"/>
</dbReference>
<feature type="compositionally biased region" description="Basic and acidic residues" evidence="1">
    <location>
        <begin position="8"/>
        <end position="26"/>
    </location>
</feature>
<organism evidence="3 4">
    <name type="scientific">Nocardioides eburneus</name>
    <dbReference type="NCBI Taxonomy" id="3231482"/>
    <lineage>
        <taxon>Bacteria</taxon>
        <taxon>Bacillati</taxon>
        <taxon>Actinomycetota</taxon>
        <taxon>Actinomycetes</taxon>
        <taxon>Propionibacteriales</taxon>
        <taxon>Nocardioidaceae</taxon>
        <taxon>Nocardioides</taxon>
    </lineage>
</organism>
<keyword evidence="4" id="KW-1185">Reference proteome</keyword>
<protein>
    <submittedName>
        <fullName evidence="3">STAS domain-containing protein</fullName>
    </submittedName>
</protein>
<reference evidence="3 4" key="1">
    <citation type="submission" date="2024-07" db="EMBL/GenBank/DDBJ databases">
        <authorList>
            <person name="Lee S."/>
            <person name="Kang M."/>
        </authorList>
    </citation>
    <scope>NUCLEOTIDE SEQUENCE [LARGE SCALE GENOMIC DNA]</scope>
    <source>
        <strain evidence="3 4">DS6</strain>
    </source>
</reference>
<name>A0ABV3SVN7_9ACTN</name>